<dbReference type="AlphaFoldDB" id="A0A0M3AN17"/>
<keyword evidence="1" id="KW-0812">Transmembrane</keyword>
<gene>
    <name evidence="2" type="ORF">YP76_16780</name>
</gene>
<evidence type="ECO:0000313" key="2">
    <source>
        <dbReference type="EMBL" id="KKW91225.1"/>
    </source>
</evidence>
<protein>
    <recommendedName>
        <fullName evidence="4">ABC transporter</fullName>
    </recommendedName>
</protein>
<keyword evidence="1" id="KW-0472">Membrane</keyword>
<sequence>MLWLPGVLVLLGGLPGLLATGQVDPRGWMLTALLLAPVAAWLVVRRGVGAAFWASAGATGMILCCAFLATWRVPAVEPVLWFLSVALLATLAGFGLAHRHIPAFAGARRAMGIGCALLALAAWWFAKEPPLKPFPGKRPELAVITGLPLFWREGEKGLAAKADAPIITILRQRFEVEPVDSPLGLGKAKRLLLAQPRAFSMNELVALHGWISGGGTALILADPQLRWPLVLPLGDRRRPPSVTLLSAMIEVLGVKLLPDADAGEVRHFLGDGRMLTLYAASVLGKASPDCRIIEGRRVARCVVGRGSATIVADADLIDDRLWLADPSAPLDPAQWTADTPQFVAQLLGQPLPEGRRWVRTGDALVGAVRWAVLVGFFWAALGTVLFGPWNGARFSLARPRLARQEPEKGD</sequence>
<dbReference type="STRING" id="56193.YP76_16780"/>
<keyword evidence="1" id="KW-1133">Transmembrane helix</keyword>
<dbReference type="Proteomes" id="UP000033874">
    <property type="component" value="Unassembled WGS sequence"/>
</dbReference>
<name>A0A0M3AN17_9SPHN</name>
<feature type="transmembrane region" description="Helical" evidence="1">
    <location>
        <begin position="79"/>
        <end position="97"/>
    </location>
</feature>
<evidence type="ECO:0008006" key="4">
    <source>
        <dbReference type="Google" id="ProtNLM"/>
    </source>
</evidence>
<accession>A0A0M3AN17</accession>
<dbReference type="PATRIC" id="fig|56193.3.peg.3514"/>
<dbReference type="RefSeq" id="WP_046764740.1">
    <property type="nucleotide sequence ID" value="NZ_LBIC01000007.1"/>
</dbReference>
<evidence type="ECO:0000313" key="3">
    <source>
        <dbReference type="Proteomes" id="UP000033874"/>
    </source>
</evidence>
<organism evidence="2 3">
    <name type="scientific">Sphingobium chungbukense</name>
    <dbReference type="NCBI Taxonomy" id="56193"/>
    <lineage>
        <taxon>Bacteria</taxon>
        <taxon>Pseudomonadati</taxon>
        <taxon>Pseudomonadota</taxon>
        <taxon>Alphaproteobacteria</taxon>
        <taxon>Sphingomonadales</taxon>
        <taxon>Sphingomonadaceae</taxon>
        <taxon>Sphingobium</taxon>
    </lineage>
</organism>
<reference evidence="2 3" key="1">
    <citation type="submission" date="2015-04" db="EMBL/GenBank/DDBJ databases">
        <title>Genome sequence of aromatic hydrocarbons-degrading Sphingobium chungbukense DJ77.</title>
        <authorList>
            <person name="Kim Y.-C."/>
            <person name="Chae J.-C."/>
        </authorList>
    </citation>
    <scope>NUCLEOTIDE SEQUENCE [LARGE SCALE GENOMIC DNA]</scope>
    <source>
        <strain evidence="2 3">DJ77</strain>
    </source>
</reference>
<feature type="transmembrane region" description="Helical" evidence="1">
    <location>
        <begin position="28"/>
        <end position="44"/>
    </location>
</feature>
<feature type="transmembrane region" description="Helical" evidence="1">
    <location>
        <begin position="370"/>
        <end position="390"/>
    </location>
</feature>
<proteinExistence type="predicted"/>
<keyword evidence="3" id="KW-1185">Reference proteome</keyword>
<comment type="caution">
    <text evidence="2">The sequence shown here is derived from an EMBL/GenBank/DDBJ whole genome shotgun (WGS) entry which is preliminary data.</text>
</comment>
<feature type="transmembrane region" description="Helical" evidence="1">
    <location>
        <begin position="109"/>
        <end position="126"/>
    </location>
</feature>
<dbReference type="EMBL" id="LBIC01000007">
    <property type="protein sequence ID" value="KKW91225.1"/>
    <property type="molecule type" value="Genomic_DNA"/>
</dbReference>
<evidence type="ECO:0000256" key="1">
    <source>
        <dbReference type="SAM" id="Phobius"/>
    </source>
</evidence>
<feature type="transmembrane region" description="Helical" evidence="1">
    <location>
        <begin position="51"/>
        <end position="73"/>
    </location>
</feature>